<accession>A0ABW5GSB2</accession>
<comment type="caution">
    <text evidence="2">The sequence shown here is derived from an EMBL/GenBank/DDBJ whole genome shotgun (WGS) entry which is preliminary data.</text>
</comment>
<keyword evidence="1" id="KW-0732">Signal</keyword>
<evidence type="ECO:0000256" key="1">
    <source>
        <dbReference type="SAM" id="SignalP"/>
    </source>
</evidence>
<keyword evidence="3" id="KW-1185">Reference proteome</keyword>
<gene>
    <name evidence="2" type="ORF">ACFSYJ_34645</name>
</gene>
<evidence type="ECO:0000313" key="3">
    <source>
        <dbReference type="Proteomes" id="UP001597419"/>
    </source>
</evidence>
<evidence type="ECO:0008006" key="4">
    <source>
        <dbReference type="Google" id="ProtNLM"/>
    </source>
</evidence>
<feature type="signal peptide" evidence="1">
    <location>
        <begin position="1"/>
        <end position="17"/>
    </location>
</feature>
<protein>
    <recommendedName>
        <fullName evidence="4">Secreted protein</fullName>
    </recommendedName>
</protein>
<organism evidence="2 3">
    <name type="scientific">Amycolatopsis samaneae</name>
    <dbReference type="NCBI Taxonomy" id="664691"/>
    <lineage>
        <taxon>Bacteria</taxon>
        <taxon>Bacillati</taxon>
        <taxon>Actinomycetota</taxon>
        <taxon>Actinomycetes</taxon>
        <taxon>Pseudonocardiales</taxon>
        <taxon>Pseudonocardiaceae</taxon>
        <taxon>Amycolatopsis</taxon>
    </lineage>
</organism>
<sequence length="214" mass="22453">MGALVLSGVLGAGTVTAAPTKAGVGSQQALAPATSPYSVGVDSSTWGSTYLAPGAESSWWYTWEFDDHHWSRMSGLPKDDGPPEAALQMVWEWANKGKIWVNWRANGGPGWSVTFTPTALVAPAKFSPAPRTPRSPDATITRIEAVYDDQGTIVSAYAIPSWAGEPGAPQCGATAREGQSVATLDVPAAYARRSLADIANAFHVDGAARALVLR</sequence>
<dbReference type="EMBL" id="JBHUKU010000022">
    <property type="protein sequence ID" value="MFD2463798.1"/>
    <property type="molecule type" value="Genomic_DNA"/>
</dbReference>
<dbReference type="Proteomes" id="UP001597419">
    <property type="component" value="Unassembled WGS sequence"/>
</dbReference>
<reference evidence="3" key="1">
    <citation type="journal article" date="2019" name="Int. J. Syst. Evol. Microbiol.">
        <title>The Global Catalogue of Microorganisms (GCM) 10K type strain sequencing project: providing services to taxonomists for standard genome sequencing and annotation.</title>
        <authorList>
            <consortium name="The Broad Institute Genomics Platform"/>
            <consortium name="The Broad Institute Genome Sequencing Center for Infectious Disease"/>
            <person name="Wu L."/>
            <person name="Ma J."/>
        </authorList>
    </citation>
    <scope>NUCLEOTIDE SEQUENCE [LARGE SCALE GENOMIC DNA]</scope>
    <source>
        <strain evidence="3">CGMCC 4.7643</strain>
    </source>
</reference>
<dbReference type="RefSeq" id="WP_345386420.1">
    <property type="nucleotide sequence ID" value="NZ_BAABHG010000001.1"/>
</dbReference>
<feature type="chain" id="PRO_5046597846" description="Secreted protein" evidence="1">
    <location>
        <begin position="18"/>
        <end position="214"/>
    </location>
</feature>
<evidence type="ECO:0000313" key="2">
    <source>
        <dbReference type="EMBL" id="MFD2463798.1"/>
    </source>
</evidence>
<proteinExistence type="predicted"/>
<name>A0ABW5GSB2_9PSEU</name>